<evidence type="ECO:0000256" key="2">
    <source>
        <dbReference type="ARBA" id="ARBA00023125"/>
    </source>
</evidence>
<reference evidence="5" key="1">
    <citation type="submission" date="2016-10" db="EMBL/GenBank/DDBJ databases">
        <title>Sequence of Gallionella enrichment culture.</title>
        <authorList>
            <person name="Poehlein A."/>
            <person name="Muehling M."/>
            <person name="Daniel R."/>
        </authorList>
    </citation>
    <scope>NUCLEOTIDE SEQUENCE</scope>
</reference>
<gene>
    <name evidence="5" type="primary">hmrR_1</name>
    <name evidence="5" type="ORF">GALL_152460</name>
</gene>
<dbReference type="CDD" id="cd04770">
    <property type="entry name" value="HTH_HMRTR"/>
    <property type="match status" value="1"/>
</dbReference>
<dbReference type="PROSITE" id="PS50937">
    <property type="entry name" value="HTH_MERR_2"/>
    <property type="match status" value="1"/>
</dbReference>
<comment type="caution">
    <text evidence="5">The sequence shown here is derived from an EMBL/GenBank/DDBJ whole genome shotgun (WGS) entry which is preliminary data.</text>
</comment>
<keyword evidence="1" id="KW-0805">Transcription regulation</keyword>
<dbReference type="EMBL" id="MLJW01000072">
    <property type="protein sequence ID" value="OIR02792.1"/>
    <property type="molecule type" value="Genomic_DNA"/>
</dbReference>
<protein>
    <submittedName>
        <fullName evidence="5">HTH-type transcriptional regulator HmrR</fullName>
    </submittedName>
</protein>
<dbReference type="GO" id="GO:0003677">
    <property type="term" value="F:DNA binding"/>
    <property type="evidence" value="ECO:0007669"/>
    <property type="project" value="UniProtKB-KW"/>
</dbReference>
<dbReference type="PRINTS" id="PR00040">
    <property type="entry name" value="HTHMERR"/>
</dbReference>
<evidence type="ECO:0000256" key="1">
    <source>
        <dbReference type="ARBA" id="ARBA00023015"/>
    </source>
</evidence>
<dbReference type="InterPro" id="IPR009061">
    <property type="entry name" value="DNA-bd_dom_put_sf"/>
</dbReference>
<dbReference type="PANTHER" id="PTHR30204:SF92">
    <property type="entry name" value="HTH-TYPE TRANSCRIPTIONAL REGULATOR ZNTR"/>
    <property type="match status" value="1"/>
</dbReference>
<accession>A0A1J5SFH0</accession>
<keyword evidence="3" id="KW-0804">Transcription</keyword>
<dbReference type="InterPro" id="IPR000551">
    <property type="entry name" value="MerR-type_HTH_dom"/>
</dbReference>
<dbReference type="AlphaFoldDB" id="A0A1J5SFH0"/>
<evidence type="ECO:0000313" key="5">
    <source>
        <dbReference type="EMBL" id="OIR02792.1"/>
    </source>
</evidence>
<dbReference type="InterPro" id="IPR047057">
    <property type="entry name" value="MerR_fam"/>
</dbReference>
<keyword evidence="2" id="KW-0238">DNA-binding</keyword>
<sequence>MGTGMKALTIGKLARSMGLAAETLRHYERLGLIYPSQRSAANYRLYGDEAGQRLRFIRRAQALGFSLPEIRELLSLHADADADMGRVKAIVQQRMVQIDARMADLQQLKAGLMALASSCPGHGATKDCPILAALTREPQA</sequence>
<proteinExistence type="predicted"/>
<dbReference type="Gene3D" id="1.10.1660.10">
    <property type="match status" value="1"/>
</dbReference>
<organism evidence="5">
    <name type="scientific">mine drainage metagenome</name>
    <dbReference type="NCBI Taxonomy" id="410659"/>
    <lineage>
        <taxon>unclassified sequences</taxon>
        <taxon>metagenomes</taxon>
        <taxon>ecological metagenomes</taxon>
    </lineage>
</organism>
<dbReference type="Pfam" id="PF00376">
    <property type="entry name" value="MerR"/>
    <property type="match status" value="1"/>
</dbReference>
<evidence type="ECO:0000256" key="3">
    <source>
        <dbReference type="ARBA" id="ARBA00023163"/>
    </source>
</evidence>
<dbReference type="SUPFAM" id="SSF46955">
    <property type="entry name" value="Putative DNA-binding domain"/>
    <property type="match status" value="1"/>
</dbReference>
<evidence type="ECO:0000259" key="4">
    <source>
        <dbReference type="PROSITE" id="PS50937"/>
    </source>
</evidence>
<feature type="domain" description="HTH merR-type" evidence="4">
    <location>
        <begin position="7"/>
        <end position="76"/>
    </location>
</feature>
<dbReference type="InterPro" id="IPR015358">
    <property type="entry name" value="Tscrpt_reg_MerR_DNA-bd"/>
</dbReference>
<dbReference type="PANTHER" id="PTHR30204">
    <property type="entry name" value="REDOX-CYCLING DRUG-SENSING TRANSCRIPTIONAL ACTIVATOR SOXR"/>
    <property type="match status" value="1"/>
</dbReference>
<dbReference type="Pfam" id="PF09278">
    <property type="entry name" value="MerR-DNA-bind"/>
    <property type="match status" value="1"/>
</dbReference>
<name>A0A1J5SFH0_9ZZZZ</name>
<dbReference type="SMART" id="SM00422">
    <property type="entry name" value="HTH_MERR"/>
    <property type="match status" value="1"/>
</dbReference>
<dbReference type="GO" id="GO:0003700">
    <property type="term" value="F:DNA-binding transcription factor activity"/>
    <property type="evidence" value="ECO:0007669"/>
    <property type="project" value="InterPro"/>
</dbReference>